<keyword evidence="3" id="KW-1185">Reference proteome</keyword>
<dbReference type="AlphaFoldDB" id="A0A1Q9GD48"/>
<evidence type="ECO:0008006" key="4">
    <source>
        <dbReference type="Google" id="ProtNLM"/>
    </source>
</evidence>
<keyword evidence="1" id="KW-0732">Signal</keyword>
<gene>
    <name evidence="2" type="ORF">BIT28_11530</name>
</gene>
<evidence type="ECO:0000313" key="3">
    <source>
        <dbReference type="Proteomes" id="UP000186905"/>
    </source>
</evidence>
<feature type="signal peptide" evidence="1">
    <location>
        <begin position="1"/>
        <end position="25"/>
    </location>
</feature>
<proteinExistence type="predicted"/>
<dbReference type="EMBL" id="MJIL01000091">
    <property type="protein sequence ID" value="OLQ72311.1"/>
    <property type="molecule type" value="Genomic_DNA"/>
</dbReference>
<protein>
    <recommendedName>
        <fullName evidence="4">Outer membrane receptor protein</fullName>
    </recommendedName>
</protein>
<organism evidence="2 3">
    <name type="scientific">Photobacterium proteolyticum</name>
    <dbReference type="NCBI Taxonomy" id="1903952"/>
    <lineage>
        <taxon>Bacteria</taxon>
        <taxon>Pseudomonadati</taxon>
        <taxon>Pseudomonadota</taxon>
        <taxon>Gammaproteobacteria</taxon>
        <taxon>Vibrionales</taxon>
        <taxon>Vibrionaceae</taxon>
        <taxon>Photobacterium</taxon>
    </lineage>
</organism>
<evidence type="ECO:0000313" key="2">
    <source>
        <dbReference type="EMBL" id="OLQ72311.1"/>
    </source>
</evidence>
<dbReference type="Proteomes" id="UP000186905">
    <property type="component" value="Unassembled WGS sequence"/>
</dbReference>
<accession>A0A1Q9GD48</accession>
<reference evidence="2 3" key="1">
    <citation type="submission" date="2016-09" db="EMBL/GenBank/DDBJ databases">
        <title>Photobacterium proteolyticum sp. nov. a protease producing bacterium isolated from ocean sediments of Laizhou Bay.</title>
        <authorList>
            <person name="Li Y."/>
        </authorList>
    </citation>
    <scope>NUCLEOTIDE SEQUENCE [LARGE SCALE GENOMIC DNA]</scope>
    <source>
        <strain evidence="2 3">13-12</strain>
    </source>
</reference>
<feature type="chain" id="PRO_5010297953" description="Outer membrane receptor protein" evidence="1">
    <location>
        <begin position="26"/>
        <end position="277"/>
    </location>
</feature>
<evidence type="ECO:0000256" key="1">
    <source>
        <dbReference type="SAM" id="SignalP"/>
    </source>
</evidence>
<name>A0A1Q9GD48_9GAMM</name>
<sequence length="277" mass="31653">MGQVMKFNLMLFSMVSVLISNGIHAEEQVQDVPSQQKKWGASIGIDYSRNGYDDDHYLADRNLALTATIKYYLNASTKFTAIVSGRHSYDGERGEFWSDIWLTATRYNIWNPTDHLAMSAGSRILIPVSDESIKNDLNTAIRGNIKFSYSLDHIIEGLLVSDSIRLRKNFHQYTTAGGHPLEEYRISNLLSVDYMPNKWFFSTNFVSSKSWSYRGTSYSPELTYSAELGYQFNDEFSLATGMTNSASYYDPDRGPNPIENLFDLEKPTYYITLNYDL</sequence>
<comment type="caution">
    <text evidence="2">The sequence shown here is derived from an EMBL/GenBank/DDBJ whole genome shotgun (WGS) entry which is preliminary data.</text>
</comment>